<organism evidence="1 2">
    <name type="scientific">Schizothecium vesticola</name>
    <dbReference type="NCBI Taxonomy" id="314040"/>
    <lineage>
        <taxon>Eukaryota</taxon>
        <taxon>Fungi</taxon>
        <taxon>Dikarya</taxon>
        <taxon>Ascomycota</taxon>
        <taxon>Pezizomycotina</taxon>
        <taxon>Sordariomycetes</taxon>
        <taxon>Sordariomycetidae</taxon>
        <taxon>Sordariales</taxon>
        <taxon>Schizotheciaceae</taxon>
        <taxon>Schizothecium</taxon>
    </lineage>
</organism>
<dbReference type="InterPro" id="IPR018531">
    <property type="entry name" value="DUF1993"/>
</dbReference>
<dbReference type="Pfam" id="PF09351">
    <property type="entry name" value="DUF1993"/>
    <property type="match status" value="1"/>
</dbReference>
<dbReference type="Proteomes" id="UP001172155">
    <property type="component" value="Unassembled WGS sequence"/>
</dbReference>
<dbReference type="PANTHER" id="PTHR36922:SF1">
    <property type="entry name" value="DUF1993 DOMAIN-CONTAINING PROTEIN"/>
    <property type="match status" value="1"/>
</dbReference>
<reference evidence="1" key="1">
    <citation type="submission" date="2023-06" db="EMBL/GenBank/DDBJ databases">
        <title>Genome-scale phylogeny and comparative genomics of the fungal order Sordariales.</title>
        <authorList>
            <consortium name="Lawrence Berkeley National Laboratory"/>
            <person name="Hensen N."/>
            <person name="Bonometti L."/>
            <person name="Westerberg I."/>
            <person name="Brannstrom I.O."/>
            <person name="Guillou S."/>
            <person name="Cros-Aarteil S."/>
            <person name="Calhoun S."/>
            <person name="Haridas S."/>
            <person name="Kuo A."/>
            <person name="Mondo S."/>
            <person name="Pangilinan J."/>
            <person name="Riley R."/>
            <person name="LaButti K."/>
            <person name="Andreopoulos B."/>
            <person name="Lipzen A."/>
            <person name="Chen C."/>
            <person name="Yanf M."/>
            <person name="Daum C."/>
            <person name="Ng V."/>
            <person name="Clum A."/>
            <person name="Steindorff A."/>
            <person name="Ohm R."/>
            <person name="Martin F."/>
            <person name="Silar P."/>
            <person name="Natvig D."/>
            <person name="Lalanne C."/>
            <person name="Gautier V."/>
            <person name="Ament-velasquez S.L."/>
            <person name="Kruys A."/>
            <person name="Hutchinson M.I."/>
            <person name="Powell A.J."/>
            <person name="Barry K."/>
            <person name="Miller A.N."/>
            <person name="Grigoriev I.V."/>
            <person name="Debuchy R."/>
            <person name="Gladieux P."/>
            <person name="Thoren M.H."/>
            <person name="Johannesson H."/>
        </authorList>
    </citation>
    <scope>NUCLEOTIDE SEQUENCE</scope>
    <source>
        <strain evidence="1">SMH3187-1</strain>
    </source>
</reference>
<sequence>MAPINLFDISISEAVRANASLKAVLEAAKEHAASPDVANTYPTLRLAPDMLGLDFQIKMVTNTSKRIIERLAPQKADSLPNWDADELKTLDDLIARVARAQALLEDIKPEDVEGVDEKIIECGLGPKETAMMEAKGYVLGYAAPNVFFHCSMAYAILRKEGVPLGKRVYLNAFMEPVVKEFIKKE</sequence>
<dbReference type="AlphaFoldDB" id="A0AA40EFH4"/>
<name>A0AA40EFH4_9PEZI</name>
<dbReference type="SUPFAM" id="SSF109854">
    <property type="entry name" value="DinB/YfiT-like putative metalloenzymes"/>
    <property type="match status" value="1"/>
</dbReference>
<comment type="caution">
    <text evidence="1">The sequence shown here is derived from an EMBL/GenBank/DDBJ whole genome shotgun (WGS) entry which is preliminary data.</text>
</comment>
<evidence type="ECO:0000313" key="2">
    <source>
        <dbReference type="Proteomes" id="UP001172155"/>
    </source>
</evidence>
<keyword evidence="2" id="KW-1185">Reference proteome</keyword>
<protein>
    <recommendedName>
        <fullName evidence="3">Helix-turn-helix-domain containing protein type</fullName>
    </recommendedName>
</protein>
<evidence type="ECO:0008006" key="3">
    <source>
        <dbReference type="Google" id="ProtNLM"/>
    </source>
</evidence>
<dbReference type="InterPro" id="IPR034660">
    <property type="entry name" value="DinB/YfiT-like"/>
</dbReference>
<dbReference type="Gene3D" id="1.20.120.450">
    <property type="entry name" value="dinb family like domain"/>
    <property type="match status" value="1"/>
</dbReference>
<gene>
    <name evidence="1" type="ORF">B0T18DRAFT_420844</name>
</gene>
<dbReference type="EMBL" id="JAUKUD010000007">
    <property type="protein sequence ID" value="KAK0737915.1"/>
    <property type="molecule type" value="Genomic_DNA"/>
</dbReference>
<evidence type="ECO:0000313" key="1">
    <source>
        <dbReference type="EMBL" id="KAK0737915.1"/>
    </source>
</evidence>
<proteinExistence type="predicted"/>
<accession>A0AA40EFH4</accession>
<dbReference type="PANTHER" id="PTHR36922">
    <property type="entry name" value="BLL2446 PROTEIN"/>
    <property type="match status" value="1"/>
</dbReference>